<dbReference type="Pfam" id="PF00094">
    <property type="entry name" value="VWD"/>
    <property type="match status" value="2"/>
</dbReference>
<evidence type="ECO:0000259" key="3">
    <source>
        <dbReference type="PROSITE" id="PS51233"/>
    </source>
</evidence>
<feature type="domain" description="VWFD" evidence="3">
    <location>
        <begin position="1"/>
        <end position="71"/>
    </location>
</feature>
<keyword evidence="1" id="KW-1015">Disulfide bond</keyword>
<evidence type="ECO:0000256" key="2">
    <source>
        <dbReference type="ARBA" id="ARBA00023180"/>
    </source>
</evidence>
<dbReference type="SMART" id="SM00216">
    <property type="entry name" value="VWD"/>
    <property type="match status" value="1"/>
</dbReference>
<dbReference type="PROSITE" id="PS51233">
    <property type="entry name" value="VWFD"/>
    <property type="match status" value="2"/>
</dbReference>
<dbReference type="AlphaFoldDB" id="A0A091W577"/>
<dbReference type="Gene3D" id="2.10.25.10">
    <property type="entry name" value="Laminin"/>
    <property type="match status" value="2"/>
</dbReference>
<dbReference type="GO" id="GO:0031012">
    <property type="term" value="C:extracellular matrix"/>
    <property type="evidence" value="ECO:0007669"/>
    <property type="project" value="TreeGrafter"/>
</dbReference>
<dbReference type="InterPro" id="IPR036084">
    <property type="entry name" value="Ser_inhib-like_sf"/>
</dbReference>
<dbReference type="EMBL" id="KL410510">
    <property type="protein sequence ID" value="KFQ96874.1"/>
    <property type="molecule type" value="Genomic_DNA"/>
</dbReference>
<reference evidence="4 5" key="1">
    <citation type="submission" date="2014-04" db="EMBL/GenBank/DDBJ databases">
        <title>Genome evolution of avian class.</title>
        <authorList>
            <person name="Zhang G."/>
            <person name="Li C."/>
        </authorList>
    </citation>
    <scope>NUCLEOTIDE SEQUENCE [LARGE SCALE GENOMIC DNA]</scope>
    <source>
        <strain evidence="4">BGI_Y956</strain>
    </source>
</reference>
<dbReference type="InterPro" id="IPR014853">
    <property type="entry name" value="VWF/SSPO/ZAN-like_Cys-rich_dom"/>
</dbReference>
<name>A0A091W577_NIPNI</name>
<dbReference type="InterPro" id="IPR050780">
    <property type="entry name" value="Mucin_vWF_Thrombospondin_sf"/>
</dbReference>
<keyword evidence="5" id="KW-1185">Reference proteome</keyword>
<dbReference type="CDD" id="cd19941">
    <property type="entry name" value="TIL"/>
    <property type="match status" value="2"/>
</dbReference>
<accession>A0A091W577</accession>
<dbReference type="GO" id="GO:0005615">
    <property type="term" value="C:extracellular space"/>
    <property type="evidence" value="ECO:0007669"/>
    <property type="project" value="TreeGrafter"/>
</dbReference>
<dbReference type="eggNOG" id="KOG1216">
    <property type="taxonomic scope" value="Eukaryota"/>
</dbReference>
<evidence type="ECO:0000313" key="5">
    <source>
        <dbReference type="Proteomes" id="UP000053283"/>
    </source>
</evidence>
<gene>
    <name evidence="4" type="ORF">Y956_12587</name>
</gene>
<protein>
    <submittedName>
        <fullName evidence="4">IgGFc-binding protein</fullName>
    </submittedName>
</protein>
<dbReference type="Pfam" id="PF08742">
    <property type="entry name" value="C8"/>
    <property type="match status" value="2"/>
</dbReference>
<dbReference type="PANTHER" id="PTHR11339:SF244">
    <property type="entry name" value="IGGFC-BINDING PROTEIN"/>
    <property type="match status" value="1"/>
</dbReference>
<dbReference type="InterPro" id="IPR002919">
    <property type="entry name" value="TIL_dom"/>
</dbReference>
<dbReference type="STRING" id="128390.A0A091W577"/>
<feature type="non-terminal residue" evidence="4">
    <location>
        <position position="606"/>
    </location>
</feature>
<keyword evidence="2" id="KW-0325">Glycoprotein</keyword>
<dbReference type="Pfam" id="PF12714">
    <property type="entry name" value="TILa"/>
    <property type="match status" value="1"/>
</dbReference>
<dbReference type="SUPFAM" id="SSF57603">
    <property type="entry name" value="FnI-like domain"/>
    <property type="match status" value="1"/>
</dbReference>
<dbReference type="SUPFAM" id="SSF57567">
    <property type="entry name" value="Serine protease inhibitors"/>
    <property type="match status" value="2"/>
</dbReference>
<feature type="domain" description="VWFD" evidence="3">
    <location>
        <begin position="278"/>
        <end position="455"/>
    </location>
</feature>
<dbReference type="FunFam" id="2.10.25.10:FF:000055">
    <property type="entry name" value="alpha-tectorin isoform X1"/>
    <property type="match status" value="2"/>
</dbReference>
<feature type="non-terminal residue" evidence="4">
    <location>
        <position position="1"/>
    </location>
</feature>
<dbReference type="SMART" id="SM00832">
    <property type="entry name" value="C8"/>
    <property type="match status" value="2"/>
</dbReference>
<proteinExistence type="predicted"/>
<evidence type="ECO:0000313" key="4">
    <source>
        <dbReference type="EMBL" id="KFQ96874.1"/>
    </source>
</evidence>
<dbReference type="Pfam" id="PF01826">
    <property type="entry name" value="TIL"/>
    <property type="match status" value="2"/>
</dbReference>
<dbReference type="Proteomes" id="UP000053283">
    <property type="component" value="Unassembled WGS sequence"/>
</dbReference>
<organism evidence="4 5">
    <name type="scientific">Nipponia nippon</name>
    <name type="common">Crested ibis</name>
    <name type="synonym">Ibis nippon</name>
    <dbReference type="NCBI Taxonomy" id="128390"/>
    <lineage>
        <taxon>Eukaryota</taxon>
        <taxon>Metazoa</taxon>
        <taxon>Chordata</taxon>
        <taxon>Craniata</taxon>
        <taxon>Vertebrata</taxon>
        <taxon>Euteleostomi</taxon>
        <taxon>Archelosauria</taxon>
        <taxon>Archosauria</taxon>
        <taxon>Dinosauria</taxon>
        <taxon>Saurischia</taxon>
        <taxon>Theropoda</taxon>
        <taxon>Coelurosauria</taxon>
        <taxon>Aves</taxon>
        <taxon>Neognathae</taxon>
        <taxon>Neoaves</taxon>
        <taxon>Aequornithes</taxon>
        <taxon>Pelecaniformes</taxon>
        <taxon>Threskiornithidae</taxon>
        <taxon>Nipponia</taxon>
    </lineage>
</organism>
<evidence type="ECO:0000256" key="1">
    <source>
        <dbReference type="ARBA" id="ARBA00023157"/>
    </source>
</evidence>
<dbReference type="PANTHER" id="PTHR11339">
    <property type="entry name" value="EXTRACELLULAR MATRIX GLYCOPROTEIN RELATED"/>
    <property type="match status" value="1"/>
</dbReference>
<dbReference type="InterPro" id="IPR025615">
    <property type="entry name" value="TILa_dom"/>
</dbReference>
<sequence length="606" mass="65599">VETNFGLTVTYDWQSQVTVTVPSSYANAVCGLCGNYNGNVGDEMMMKNGQVTSNPDALGHSWKVTDIPGCVELSKSQCPGMVAALQHQESSKMGCGIISRVGGPFGACHAHVDAVKYFQNCVHDFCLFPDQKNAICLVIARYTAACQAAGVTVGSWRTDDFCSISCPTNSHYELCSQDCGQTCSSIYTPMKCSERCKEGCVCDEGFVLSGDECVPISRCGCLHQGFYYKAEEIFLPTKEEKCQCHAGGTVECQKISCPEGSEGKIIDGVFQCTSARLRACVATGDRNYISFDGMAFNISGTCSYILTETCDGDDVKPFVVKIEKDARQKRKVSGIQALSVEVYGLTLTLTRGKRGDVKVNSISHHLPAILSKGRVQVHQHGMGVLLQTDFGLIIRYDLLHHVMVMVPQSYRGHLCGLCGNYNGQRNDDLLLPSGQQAPNAMVFGSAWKTPDVSCNDDCSKDDCPVCTQEKKMVLQKPNYCGILTVSRGPFESCHSLIDPAPYFQACLHDVCLAEGDTRVLCQSIQSYAATCQDAGVIIEAWRRPSFCPLSCPANSSYSLCTNLCVNSCPGLVDASKCPKTCAEACQCDKGYTFDGDGCVTEDKCGC</sequence>
<dbReference type="InterPro" id="IPR001846">
    <property type="entry name" value="VWF_type-D"/>
</dbReference>